<reference evidence="2" key="1">
    <citation type="submission" date="2021-06" db="EMBL/GenBank/DDBJ databases">
        <authorList>
            <person name="Hodson N. C."/>
            <person name="Mongue J. A."/>
            <person name="Jaron S. K."/>
        </authorList>
    </citation>
    <scope>NUCLEOTIDE SEQUENCE</scope>
</reference>
<gene>
    <name evidence="2" type="ORF">AFUS01_LOCUS38765</name>
</gene>
<dbReference type="Proteomes" id="UP000708208">
    <property type="component" value="Unassembled WGS sequence"/>
</dbReference>
<organism evidence="2 3">
    <name type="scientific">Allacma fusca</name>
    <dbReference type="NCBI Taxonomy" id="39272"/>
    <lineage>
        <taxon>Eukaryota</taxon>
        <taxon>Metazoa</taxon>
        <taxon>Ecdysozoa</taxon>
        <taxon>Arthropoda</taxon>
        <taxon>Hexapoda</taxon>
        <taxon>Collembola</taxon>
        <taxon>Symphypleona</taxon>
        <taxon>Sminthuridae</taxon>
        <taxon>Allacma</taxon>
    </lineage>
</organism>
<evidence type="ECO:0000313" key="3">
    <source>
        <dbReference type="Proteomes" id="UP000708208"/>
    </source>
</evidence>
<dbReference type="AlphaFoldDB" id="A0A8J2PUS2"/>
<evidence type="ECO:0000313" key="2">
    <source>
        <dbReference type="EMBL" id="CAG7828867.1"/>
    </source>
</evidence>
<evidence type="ECO:0000256" key="1">
    <source>
        <dbReference type="SAM" id="MobiDB-lite"/>
    </source>
</evidence>
<proteinExistence type="predicted"/>
<name>A0A8J2PUS2_9HEXA</name>
<comment type="caution">
    <text evidence="2">The sequence shown here is derived from an EMBL/GenBank/DDBJ whole genome shotgun (WGS) entry which is preliminary data.</text>
</comment>
<keyword evidence="3" id="KW-1185">Reference proteome</keyword>
<protein>
    <submittedName>
        <fullName evidence="2">Uncharacterized protein</fullName>
    </submittedName>
</protein>
<accession>A0A8J2PUS2</accession>
<feature type="non-terminal residue" evidence="2">
    <location>
        <position position="1"/>
    </location>
</feature>
<sequence>MFKHIQNYLCFQCINRGGCSSEAINIILESNLTSKSVDDLIAPNDNSEGEGNNSPGLHLLTEDIPEPNQLNGADDVNKNTSNLTRKEKVLLINAFVLK</sequence>
<feature type="region of interest" description="Disordered" evidence="1">
    <location>
        <begin position="42"/>
        <end position="79"/>
    </location>
</feature>
<feature type="compositionally biased region" description="Polar residues" evidence="1">
    <location>
        <begin position="44"/>
        <end position="55"/>
    </location>
</feature>
<dbReference type="EMBL" id="CAJVCH010549218">
    <property type="protein sequence ID" value="CAG7828867.1"/>
    <property type="molecule type" value="Genomic_DNA"/>
</dbReference>